<evidence type="ECO:0000256" key="9">
    <source>
        <dbReference type="ARBA" id="ARBA00023125"/>
    </source>
</evidence>
<reference evidence="15" key="1">
    <citation type="journal article" date="2013" name="Stand. Genomic Sci.">
        <title>Complete genome sequence of the halophilic bacterium Spirochaeta africana type strain (Z-7692(T)) from the alkaline Lake Magadi in the East African Rift.</title>
        <authorList>
            <person name="Liolos K."/>
            <person name="Abt B."/>
            <person name="Scheuner C."/>
            <person name="Teshima H."/>
            <person name="Held B."/>
            <person name="Lapidus A."/>
            <person name="Nolan M."/>
            <person name="Lucas S."/>
            <person name="Deshpande S."/>
            <person name="Cheng J.F."/>
            <person name="Tapia R."/>
            <person name="Goodwin L.A."/>
            <person name="Pitluck S."/>
            <person name="Pagani I."/>
            <person name="Ivanova N."/>
            <person name="Mavromatis K."/>
            <person name="Mikhailova N."/>
            <person name="Huntemann M."/>
            <person name="Pati A."/>
            <person name="Chen A."/>
            <person name="Palaniappan K."/>
            <person name="Land M."/>
            <person name="Rohde M."/>
            <person name="Tindall B.J."/>
            <person name="Detter J.C."/>
            <person name="Goker M."/>
            <person name="Bristow J."/>
            <person name="Eisen J.A."/>
            <person name="Markowitz V."/>
            <person name="Hugenholtz P."/>
            <person name="Woyke T."/>
            <person name="Klenk H.P."/>
            <person name="Kyrpides N.C."/>
        </authorList>
    </citation>
    <scope>NUCLEOTIDE SEQUENCE</scope>
    <source>
        <strain evidence="15">ATCC 700263 / DSM 8902 / Z-7692</strain>
    </source>
</reference>
<evidence type="ECO:0000256" key="6">
    <source>
        <dbReference type="ARBA" id="ARBA00022695"/>
    </source>
</evidence>
<dbReference type="AlphaFoldDB" id="H9UF19"/>
<dbReference type="InterPro" id="IPR001001">
    <property type="entry name" value="DNA_polIII_beta"/>
</dbReference>
<dbReference type="eggNOG" id="COG0592">
    <property type="taxonomic scope" value="Bacteria"/>
</dbReference>
<evidence type="ECO:0000259" key="12">
    <source>
        <dbReference type="Pfam" id="PF02767"/>
    </source>
</evidence>
<dbReference type="PANTHER" id="PTHR30478">
    <property type="entry name" value="DNA POLYMERASE III SUBUNIT BETA"/>
    <property type="match status" value="1"/>
</dbReference>
<dbReference type="STRING" id="889378.Spiaf_0002"/>
<dbReference type="PANTHER" id="PTHR30478:SF0">
    <property type="entry name" value="BETA SLIDING CLAMP"/>
    <property type="match status" value="1"/>
</dbReference>
<dbReference type="EMBL" id="CP003282">
    <property type="protein sequence ID" value="AFG36112.1"/>
    <property type="molecule type" value="Genomic_DNA"/>
</dbReference>
<dbReference type="GO" id="GO:0006271">
    <property type="term" value="P:DNA strand elongation involved in DNA replication"/>
    <property type="evidence" value="ECO:0007669"/>
    <property type="project" value="TreeGrafter"/>
</dbReference>
<dbReference type="SMART" id="SM00480">
    <property type="entry name" value="POL3Bc"/>
    <property type="match status" value="1"/>
</dbReference>
<dbReference type="InterPro" id="IPR022635">
    <property type="entry name" value="DNA_polIII_beta_C"/>
</dbReference>
<dbReference type="Gene3D" id="3.70.10.10">
    <property type="match status" value="1"/>
</dbReference>
<evidence type="ECO:0000256" key="2">
    <source>
        <dbReference type="ARBA" id="ARBA00010752"/>
    </source>
</evidence>
<protein>
    <recommendedName>
        <fullName evidence="3 10">Beta sliding clamp</fullName>
    </recommendedName>
</protein>
<comment type="function">
    <text evidence="10">Confers DNA tethering and processivity to DNA polymerases and other proteins. Acts as a clamp, forming a ring around DNA (a reaction catalyzed by the clamp-loading complex) which diffuses in an ATP-independent manner freely and bidirectionally along dsDNA. Initially characterized for its ability to contact the catalytic subunit of DNA polymerase III (Pol III), a complex, multichain enzyme responsible for most of the replicative synthesis in bacteria; Pol III exhibits 3'-5' exonuclease proofreading activity. The beta chain is required for initiation of replication as well as for processivity of DNA replication.</text>
</comment>
<keyword evidence="15" id="KW-1185">Reference proteome</keyword>
<keyword evidence="5 10" id="KW-0808">Transferase</keyword>
<dbReference type="GO" id="GO:0003887">
    <property type="term" value="F:DNA-directed DNA polymerase activity"/>
    <property type="evidence" value="ECO:0007669"/>
    <property type="project" value="UniProtKB-UniRule"/>
</dbReference>
<feature type="domain" description="DNA polymerase III beta sliding clamp N-terminal" evidence="11">
    <location>
        <begin position="1"/>
        <end position="120"/>
    </location>
</feature>
<dbReference type="Pfam" id="PF02767">
    <property type="entry name" value="DNA_pol3_beta_2"/>
    <property type="match status" value="1"/>
</dbReference>
<evidence type="ECO:0000259" key="13">
    <source>
        <dbReference type="Pfam" id="PF02768"/>
    </source>
</evidence>
<dbReference type="InterPro" id="IPR022634">
    <property type="entry name" value="DNA_polIII_beta_N"/>
</dbReference>
<dbReference type="RefSeq" id="WP_014454110.1">
    <property type="nucleotide sequence ID" value="NC_017098.1"/>
</dbReference>
<evidence type="ECO:0000313" key="14">
    <source>
        <dbReference type="EMBL" id="AFG36112.1"/>
    </source>
</evidence>
<dbReference type="SUPFAM" id="SSF55979">
    <property type="entry name" value="DNA clamp"/>
    <property type="match status" value="3"/>
</dbReference>
<dbReference type="PATRIC" id="fig|889378.3.peg.2"/>
<dbReference type="GO" id="GO:0003677">
    <property type="term" value="F:DNA binding"/>
    <property type="evidence" value="ECO:0007669"/>
    <property type="project" value="UniProtKB-UniRule"/>
</dbReference>
<dbReference type="Pfam" id="PF02768">
    <property type="entry name" value="DNA_pol3_beta_3"/>
    <property type="match status" value="1"/>
</dbReference>
<evidence type="ECO:0000256" key="1">
    <source>
        <dbReference type="ARBA" id="ARBA00004496"/>
    </source>
</evidence>
<dbReference type="KEGG" id="sfc:Spiaf_0002"/>
<evidence type="ECO:0000256" key="5">
    <source>
        <dbReference type="ARBA" id="ARBA00022679"/>
    </source>
</evidence>
<comment type="subcellular location">
    <subcellularLocation>
        <location evidence="1 10">Cytoplasm</location>
    </subcellularLocation>
</comment>
<gene>
    <name evidence="14" type="ordered locus">Spiaf_0002</name>
</gene>
<evidence type="ECO:0000256" key="7">
    <source>
        <dbReference type="ARBA" id="ARBA00022705"/>
    </source>
</evidence>
<dbReference type="Pfam" id="PF00712">
    <property type="entry name" value="DNA_pol3_beta"/>
    <property type="match status" value="1"/>
</dbReference>
<dbReference type="Gene3D" id="3.10.150.10">
    <property type="entry name" value="DNA Polymerase III, subunit A, domain 2"/>
    <property type="match status" value="1"/>
</dbReference>
<dbReference type="GO" id="GO:0009360">
    <property type="term" value="C:DNA polymerase III complex"/>
    <property type="evidence" value="ECO:0007669"/>
    <property type="project" value="InterPro"/>
</dbReference>
<dbReference type="HOGENOM" id="CLU_038149_4_0_12"/>
<comment type="similarity">
    <text evidence="2 10">Belongs to the beta sliding clamp family.</text>
</comment>
<evidence type="ECO:0000256" key="10">
    <source>
        <dbReference type="PIRNR" id="PIRNR000804"/>
    </source>
</evidence>
<accession>H9UF19</accession>
<name>H9UF19_SPIAZ</name>
<dbReference type="CDD" id="cd00140">
    <property type="entry name" value="beta_clamp"/>
    <property type="match status" value="1"/>
</dbReference>
<organism evidence="14 15">
    <name type="scientific">Spirochaeta africana (strain ATCC 700263 / DSM 8902 / Z-7692)</name>
    <dbReference type="NCBI Taxonomy" id="889378"/>
    <lineage>
        <taxon>Bacteria</taxon>
        <taxon>Pseudomonadati</taxon>
        <taxon>Spirochaetota</taxon>
        <taxon>Spirochaetia</taxon>
        <taxon>Spirochaetales</taxon>
        <taxon>Spirochaetaceae</taxon>
        <taxon>Spirochaeta</taxon>
    </lineage>
</organism>
<evidence type="ECO:0000313" key="15">
    <source>
        <dbReference type="Proteomes" id="UP000007383"/>
    </source>
</evidence>
<dbReference type="PIRSF" id="PIRSF000804">
    <property type="entry name" value="DNA_pol_III_b"/>
    <property type="match status" value="1"/>
</dbReference>
<dbReference type="GO" id="GO:0005737">
    <property type="term" value="C:cytoplasm"/>
    <property type="evidence" value="ECO:0007669"/>
    <property type="project" value="UniProtKB-SubCell"/>
</dbReference>
<proteinExistence type="inferred from homology"/>
<evidence type="ECO:0000256" key="3">
    <source>
        <dbReference type="ARBA" id="ARBA00021035"/>
    </source>
</evidence>
<dbReference type="Proteomes" id="UP000007383">
    <property type="component" value="Chromosome"/>
</dbReference>
<feature type="domain" description="DNA polymerase III beta sliding clamp C-terminal" evidence="13">
    <location>
        <begin position="246"/>
        <end position="364"/>
    </location>
</feature>
<dbReference type="InterPro" id="IPR046938">
    <property type="entry name" value="DNA_clamp_sf"/>
</dbReference>
<feature type="domain" description="DNA polymerase III beta sliding clamp central" evidence="12">
    <location>
        <begin position="131"/>
        <end position="244"/>
    </location>
</feature>
<evidence type="ECO:0000259" key="11">
    <source>
        <dbReference type="Pfam" id="PF00712"/>
    </source>
</evidence>
<keyword evidence="9" id="KW-0238">DNA-binding</keyword>
<dbReference type="GO" id="GO:0008408">
    <property type="term" value="F:3'-5' exonuclease activity"/>
    <property type="evidence" value="ECO:0007669"/>
    <property type="project" value="InterPro"/>
</dbReference>
<dbReference type="InterPro" id="IPR022637">
    <property type="entry name" value="DNA_polIII_beta_cen"/>
</dbReference>
<dbReference type="NCBIfam" id="TIGR00663">
    <property type="entry name" value="dnan"/>
    <property type="match status" value="1"/>
</dbReference>
<sequence>MKFTCDRDILIKEITTAQEVISSRNALSILSNVLLHVENNTLTVRATDLKVSFETKLPVDAADAGATTVFCDKFLGILRSMPAGTATFEDQGNGTFYIKNRDGSIDFKLKSIDAEKFPELKTIADDHYFSIPQREFIEMISQTVFAVSDDETRYFMNGVYMEHSDGQLIMVATDGRRLSYISSTQQNEVPDFPGVIIPPKVLNMVRKLASGEGQFLMAVHEKNIFLQFENLHLTSTLIDGQFPNYRRVIPESQDHSIIVQSRDFEEAIKRVSLLVEKSHRIYIDINGDVLTVRSEESEFGVAKETIPCEYQGPDTTLALNYRYLVDPLRVIDSEQIEIQYTAPGKALTLYSVPHDRYKHIVMPMQLD</sequence>
<keyword evidence="6 10" id="KW-0548">Nucleotidyltransferase</keyword>
<evidence type="ECO:0000256" key="4">
    <source>
        <dbReference type="ARBA" id="ARBA00022490"/>
    </source>
</evidence>
<evidence type="ECO:0000256" key="8">
    <source>
        <dbReference type="ARBA" id="ARBA00022932"/>
    </source>
</evidence>
<keyword evidence="4 10" id="KW-0963">Cytoplasm</keyword>
<comment type="subunit">
    <text evidence="10">Forms a ring-shaped head-to-tail homodimer around DNA.</text>
</comment>
<keyword evidence="8 10" id="KW-0239">DNA-directed DNA polymerase</keyword>
<dbReference type="OrthoDB" id="8421503at2"/>
<keyword evidence="7 10" id="KW-0235">DNA replication</keyword>